<evidence type="ECO:0000313" key="3">
    <source>
        <dbReference type="Proteomes" id="UP000041254"/>
    </source>
</evidence>
<dbReference type="InParanoid" id="A0A0G4EF10"/>
<dbReference type="VEuPathDB" id="CryptoDB:Vbra_3734"/>
<reference evidence="2 3" key="1">
    <citation type="submission" date="2014-11" db="EMBL/GenBank/DDBJ databases">
        <authorList>
            <person name="Zhu J."/>
            <person name="Qi W."/>
            <person name="Song R."/>
        </authorList>
    </citation>
    <scope>NUCLEOTIDE SEQUENCE [LARGE SCALE GENOMIC DNA]</scope>
</reference>
<evidence type="ECO:0000313" key="2">
    <source>
        <dbReference type="EMBL" id="CEL94298.1"/>
    </source>
</evidence>
<name>A0A0G4EF10_VITBC</name>
<dbReference type="AlphaFoldDB" id="A0A0G4EF10"/>
<accession>A0A0G4EF10</accession>
<protein>
    <submittedName>
        <fullName evidence="2">Uncharacterized protein</fullName>
    </submittedName>
</protein>
<sequence>MHEVQSIRQENGGKSNGGKSGATALFNVAFIHSEVEYSTVLMTASVSPDLGAFGCVPFPLLWHSHRYAQVRQLSHRTNFLSSLHVDFDSG</sequence>
<gene>
    <name evidence="2" type="ORF">Vbra_3734</name>
</gene>
<keyword evidence="3" id="KW-1185">Reference proteome</keyword>
<proteinExistence type="predicted"/>
<dbReference type="Proteomes" id="UP000041254">
    <property type="component" value="Unassembled WGS sequence"/>
</dbReference>
<feature type="region of interest" description="Disordered" evidence="1">
    <location>
        <begin position="1"/>
        <end position="20"/>
    </location>
</feature>
<organism evidence="2 3">
    <name type="scientific">Vitrella brassicaformis (strain CCMP3155)</name>
    <dbReference type="NCBI Taxonomy" id="1169540"/>
    <lineage>
        <taxon>Eukaryota</taxon>
        <taxon>Sar</taxon>
        <taxon>Alveolata</taxon>
        <taxon>Colpodellida</taxon>
        <taxon>Vitrellaceae</taxon>
        <taxon>Vitrella</taxon>
    </lineage>
</organism>
<evidence type="ECO:0000256" key="1">
    <source>
        <dbReference type="SAM" id="MobiDB-lite"/>
    </source>
</evidence>
<dbReference type="EMBL" id="CDMY01000214">
    <property type="protein sequence ID" value="CEL94298.1"/>
    <property type="molecule type" value="Genomic_DNA"/>
</dbReference>